<evidence type="ECO:0000256" key="9">
    <source>
        <dbReference type="ARBA" id="ARBA00023277"/>
    </source>
</evidence>
<keyword evidence="8 10" id="KW-0413">Isomerase</keyword>
<dbReference type="Proteomes" id="UP000562984">
    <property type="component" value="Unassembled WGS sequence"/>
</dbReference>
<evidence type="ECO:0000259" key="11">
    <source>
        <dbReference type="Pfam" id="PF01370"/>
    </source>
</evidence>
<comment type="catalytic activity">
    <reaction evidence="1 10">
        <text>UDP-alpha-D-glucose = UDP-alpha-D-galactose</text>
        <dbReference type="Rhea" id="RHEA:22168"/>
        <dbReference type="ChEBI" id="CHEBI:58885"/>
        <dbReference type="ChEBI" id="CHEBI:66914"/>
        <dbReference type="EC" id="5.1.3.2"/>
    </reaction>
</comment>
<gene>
    <name evidence="12" type="primary">galE</name>
    <name evidence="12" type="ORF">HKD39_13720</name>
</gene>
<organism evidence="12 13">
    <name type="scientific">Nakamurella aerolata</name>
    <dbReference type="NCBI Taxonomy" id="1656892"/>
    <lineage>
        <taxon>Bacteria</taxon>
        <taxon>Bacillati</taxon>
        <taxon>Actinomycetota</taxon>
        <taxon>Actinomycetes</taxon>
        <taxon>Nakamurellales</taxon>
        <taxon>Nakamurellaceae</taxon>
        <taxon>Nakamurella</taxon>
    </lineage>
</organism>
<dbReference type="Gene3D" id="3.40.50.720">
    <property type="entry name" value="NAD(P)-binding Rossmann-like Domain"/>
    <property type="match status" value="1"/>
</dbReference>
<comment type="subunit">
    <text evidence="10">Homodimer.</text>
</comment>
<dbReference type="GO" id="GO:0003978">
    <property type="term" value="F:UDP-glucose 4-epimerase activity"/>
    <property type="evidence" value="ECO:0007669"/>
    <property type="project" value="UniProtKB-UniRule"/>
</dbReference>
<accession>A0A849AE65</accession>
<dbReference type="Pfam" id="PF01370">
    <property type="entry name" value="Epimerase"/>
    <property type="match status" value="1"/>
</dbReference>
<dbReference type="PANTHER" id="PTHR43725:SF53">
    <property type="entry name" value="UDP-ARABINOSE 4-EPIMERASE 1"/>
    <property type="match status" value="1"/>
</dbReference>
<evidence type="ECO:0000313" key="12">
    <source>
        <dbReference type="EMBL" id="NNG36750.1"/>
    </source>
</evidence>
<dbReference type="NCBIfam" id="TIGR01179">
    <property type="entry name" value="galE"/>
    <property type="match status" value="1"/>
</dbReference>
<dbReference type="InterPro" id="IPR036291">
    <property type="entry name" value="NAD(P)-bd_dom_sf"/>
</dbReference>
<dbReference type="Gene3D" id="3.90.25.10">
    <property type="entry name" value="UDP-galactose 4-epimerase, domain 1"/>
    <property type="match status" value="1"/>
</dbReference>
<dbReference type="InterPro" id="IPR001509">
    <property type="entry name" value="Epimerase_deHydtase"/>
</dbReference>
<dbReference type="CDD" id="cd05247">
    <property type="entry name" value="UDP_G4E_1_SDR_e"/>
    <property type="match status" value="1"/>
</dbReference>
<evidence type="ECO:0000256" key="3">
    <source>
        <dbReference type="ARBA" id="ARBA00004947"/>
    </source>
</evidence>
<evidence type="ECO:0000256" key="6">
    <source>
        <dbReference type="ARBA" id="ARBA00018569"/>
    </source>
</evidence>
<comment type="caution">
    <text evidence="12">The sequence shown here is derived from an EMBL/GenBank/DDBJ whole genome shotgun (WGS) entry which is preliminary data.</text>
</comment>
<evidence type="ECO:0000256" key="1">
    <source>
        <dbReference type="ARBA" id="ARBA00000083"/>
    </source>
</evidence>
<evidence type="ECO:0000313" key="13">
    <source>
        <dbReference type="Proteomes" id="UP000562984"/>
    </source>
</evidence>
<keyword evidence="9 10" id="KW-0119">Carbohydrate metabolism</keyword>
<dbReference type="EMBL" id="JABEND010000008">
    <property type="protein sequence ID" value="NNG36750.1"/>
    <property type="molecule type" value="Genomic_DNA"/>
</dbReference>
<name>A0A849AE65_9ACTN</name>
<evidence type="ECO:0000256" key="10">
    <source>
        <dbReference type="RuleBase" id="RU366046"/>
    </source>
</evidence>
<dbReference type="InterPro" id="IPR005886">
    <property type="entry name" value="UDP_G4E"/>
</dbReference>
<dbReference type="GO" id="GO:0033499">
    <property type="term" value="P:galactose catabolic process via UDP-galactose, Leloir pathway"/>
    <property type="evidence" value="ECO:0007669"/>
    <property type="project" value="TreeGrafter"/>
</dbReference>
<dbReference type="EC" id="5.1.3.2" evidence="5 10"/>
<proteinExistence type="inferred from homology"/>
<feature type="domain" description="NAD-dependent epimerase/dehydratase" evidence="11">
    <location>
        <begin position="3"/>
        <end position="245"/>
    </location>
</feature>
<reference evidence="12 13" key="1">
    <citation type="submission" date="2020-05" db="EMBL/GenBank/DDBJ databases">
        <title>Nakamurella sp. DB0629 isolated from air conditioner.</title>
        <authorList>
            <person name="Kim D.H."/>
            <person name="Kim D.-U."/>
        </authorList>
    </citation>
    <scope>NUCLEOTIDE SEQUENCE [LARGE SCALE GENOMIC DNA]</scope>
    <source>
        <strain evidence="12 13">DB0629</strain>
    </source>
</reference>
<dbReference type="SUPFAM" id="SSF51735">
    <property type="entry name" value="NAD(P)-binding Rossmann-fold domains"/>
    <property type="match status" value="1"/>
</dbReference>
<evidence type="ECO:0000256" key="2">
    <source>
        <dbReference type="ARBA" id="ARBA00001911"/>
    </source>
</evidence>
<evidence type="ECO:0000256" key="8">
    <source>
        <dbReference type="ARBA" id="ARBA00023235"/>
    </source>
</evidence>
<comment type="pathway">
    <text evidence="3 10">Carbohydrate metabolism; galactose metabolism.</text>
</comment>
<dbReference type="RefSeq" id="WP_171200579.1">
    <property type="nucleotide sequence ID" value="NZ_JABEND010000008.1"/>
</dbReference>
<dbReference type="AlphaFoldDB" id="A0A849AE65"/>
<comment type="similarity">
    <text evidence="4 10">Belongs to the NAD(P)-dependent epimerase/dehydratase family.</text>
</comment>
<evidence type="ECO:0000256" key="7">
    <source>
        <dbReference type="ARBA" id="ARBA00023027"/>
    </source>
</evidence>
<dbReference type="UniPathway" id="UPA00214"/>
<evidence type="ECO:0000256" key="4">
    <source>
        <dbReference type="ARBA" id="ARBA00007637"/>
    </source>
</evidence>
<evidence type="ECO:0000256" key="5">
    <source>
        <dbReference type="ARBA" id="ARBA00013189"/>
    </source>
</evidence>
<keyword evidence="13" id="KW-1185">Reference proteome</keyword>
<dbReference type="PANTHER" id="PTHR43725">
    <property type="entry name" value="UDP-GLUCOSE 4-EPIMERASE"/>
    <property type="match status" value="1"/>
</dbReference>
<sequence>MRILVAGGAGYIGSVVTRLLLDQGHQVVVLDDLSTGHADAVGQRAQLITADIADAERVIAEATADAPGFDAVMHFAAKSLVAESVREPAKYWHTNVVGTRALLDAITAHRIPRLVFSSTAAVYGEPEQIPITEDAPAAPTNTYGATKLAVDMMITSECVATELGAASLRYFNVAGAALGAGERHAVETHLIPIALDAAAGRRDTLTINGDDWPTPDGTCIRDYVHVLDLARAHVLALDAIRPGEHLICNLGNGNGFSVKQVVDTVSAVTGRSLPLEFGPRRPGDPAVLVASAERAKVTLGWRPEFDLSAMVRDAWEFTRAGTENAGRSDA</sequence>
<keyword evidence="7 10" id="KW-0520">NAD</keyword>
<protein>
    <recommendedName>
        <fullName evidence="6 10">UDP-glucose 4-epimerase</fullName>
        <ecNumber evidence="5 10">5.1.3.2</ecNumber>
    </recommendedName>
</protein>
<comment type="cofactor">
    <cofactor evidence="2 10">
        <name>NAD(+)</name>
        <dbReference type="ChEBI" id="CHEBI:57540"/>
    </cofactor>
</comment>